<feature type="domain" description="Alpha/beta hydrolase fold-3" evidence="2">
    <location>
        <begin position="74"/>
        <end position="210"/>
    </location>
</feature>
<dbReference type="SUPFAM" id="SSF53474">
    <property type="entry name" value="alpha/beta-Hydrolases"/>
    <property type="match status" value="1"/>
</dbReference>
<dbReference type="AlphaFoldDB" id="A0A848I5Y6"/>
<dbReference type="Pfam" id="PF07859">
    <property type="entry name" value="Abhydrolase_3"/>
    <property type="match status" value="1"/>
</dbReference>
<proteinExistence type="predicted"/>
<dbReference type="RefSeq" id="WP_169484868.1">
    <property type="nucleotide sequence ID" value="NZ_JABBGJ010000006.1"/>
</dbReference>
<dbReference type="Gene3D" id="3.40.50.1820">
    <property type="entry name" value="alpha/beta hydrolase"/>
    <property type="match status" value="1"/>
</dbReference>
<evidence type="ECO:0000256" key="1">
    <source>
        <dbReference type="ARBA" id="ARBA00022801"/>
    </source>
</evidence>
<organism evidence="3 4">
    <name type="scientific">Paraburkholderia polaris</name>
    <dbReference type="NCBI Taxonomy" id="2728848"/>
    <lineage>
        <taxon>Bacteria</taxon>
        <taxon>Pseudomonadati</taxon>
        <taxon>Pseudomonadota</taxon>
        <taxon>Betaproteobacteria</taxon>
        <taxon>Burkholderiales</taxon>
        <taxon>Burkholderiaceae</taxon>
        <taxon>Paraburkholderia</taxon>
    </lineage>
</organism>
<dbReference type="InterPro" id="IPR050300">
    <property type="entry name" value="GDXG_lipolytic_enzyme"/>
</dbReference>
<keyword evidence="1 3" id="KW-0378">Hydrolase</keyword>
<comment type="caution">
    <text evidence="3">The sequence shown here is derived from an EMBL/GenBank/DDBJ whole genome shotgun (WGS) entry which is preliminary data.</text>
</comment>
<accession>A0A848I5Y6</accession>
<reference evidence="3 4" key="1">
    <citation type="submission" date="2020-04" db="EMBL/GenBank/DDBJ databases">
        <title>Paraburkholderia sp. RP-4-7 isolated from soil.</title>
        <authorList>
            <person name="Dahal R.H."/>
        </authorList>
    </citation>
    <scope>NUCLEOTIDE SEQUENCE [LARGE SCALE GENOMIC DNA]</scope>
    <source>
        <strain evidence="3 4">RP-4-7</strain>
    </source>
</reference>
<dbReference type="GO" id="GO:0016787">
    <property type="term" value="F:hydrolase activity"/>
    <property type="evidence" value="ECO:0007669"/>
    <property type="project" value="UniProtKB-KW"/>
</dbReference>
<evidence type="ECO:0000313" key="3">
    <source>
        <dbReference type="EMBL" id="NML97797.1"/>
    </source>
</evidence>
<keyword evidence="4" id="KW-1185">Reference proteome</keyword>
<sequence length="289" mass="31917">MKPSTTTPLSAELEAQYNMRLLRPDFEANLLQEWLSRSAAFRSSPGAQLDVAYGPGPRDRLDYFPAASADAPLLIFFHGGFWQRGDKSVYSFVAEPFVAAGISVVLVNYTLCPAVSVDEIVAQSQRALAWLWHHAGELGCSRERWFVSGHSAGGHLASRMMATHWDTLGDDLPKPMLSGAILISALFDLEPLCETSINEGLQLDREQARAVSALRHPPATDAPQLIAVGGAETPAFHRQARAYETAFGKAQRFMPHYRIDDCDHFDVVQAFADVTHPFFALCRDFVLAR</sequence>
<dbReference type="PANTHER" id="PTHR48081:SF33">
    <property type="entry name" value="KYNURENINE FORMAMIDASE"/>
    <property type="match status" value="1"/>
</dbReference>
<protein>
    <submittedName>
        <fullName evidence="3">Alpha/beta hydrolase</fullName>
    </submittedName>
</protein>
<evidence type="ECO:0000259" key="2">
    <source>
        <dbReference type="Pfam" id="PF07859"/>
    </source>
</evidence>
<gene>
    <name evidence="3" type="ORF">HHL24_07525</name>
</gene>
<dbReference type="EMBL" id="JABBGJ010000006">
    <property type="protein sequence ID" value="NML97797.1"/>
    <property type="molecule type" value="Genomic_DNA"/>
</dbReference>
<evidence type="ECO:0000313" key="4">
    <source>
        <dbReference type="Proteomes" id="UP000544134"/>
    </source>
</evidence>
<dbReference type="PANTHER" id="PTHR48081">
    <property type="entry name" value="AB HYDROLASE SUPERFAMILY PROTEIN C4A8.06C"/>
    <property type="match status" value="1"/>
</dbReference>
<dbReference type="InterPro" id="IPR029058">
    <property type="entry name" value="AB_hydrolase_fold"/>
</dbReference>
<dbReference type="Proteomes" id="UP000544134">
    <property type="component" value="Unassembled WGS sequence"/>
</dbReference>
<dbReference type="InterPro" id="IPR013094">
    <property type="entry name" value="AB_hydrolase_3"/>
</dbReference>
<name>A0A848I5Y6_9BURK</name>